<comment type="similarity">
    <text evidence="6">Belongs to the peptidase M24A family. Methionine aminopeptidase type 1 subfamily.</text>
</comment>
<feature type="binding site" evidence="6">
    <location>
        <position position="155"/>
    </location>
    <ligand>
        <name>a divalent metal cation</name>
        <dbReference type="ChEBI" id="CHEBI:60240"/>
        <label>2</label>
        <note>catalytic</note>
    </ligand>
</feature>
<dbReference type="PATRIC" id="fig|1666912.4.peg.2203"/>
<evidence type="ECO:0000256" key="3">
    <source>
        <dbReference type="ARBA" id="ARBA00022670"/>
    </source>
</evidence>
<evidence type="ECO:0000313" key="9">
    <source>
        <dbReference type="EMBL" id="CUX80188.1"/>
    </source>
</evidence>
<dbReference type="GO" id="GO:0005829">
    <property type="term" value="C:cytosol"/>
    <property type="evidence" value="ECO:0007669"/>
    <property type="project" value="TreeGrafter"/>
</dbReference>
<keyword evidence="3 6" id="KW-0645">Protease</keyword>
<keyword evidence="4 6" id="KW-0479">Metal-binding</keyword>
<evidence type="ECO:0000313" key="11">
    <source>
        <dbReference type="Proteomes" id="UP000050413"/>
    </source>
</evidence>
<comment type="subunit">
    <text evidence="6">Monomer.</text>
</comment>
<evidence type="ECO:0000256" key="6">
    <source>
        <dbReference type="HAMAP-Rule" id="MF_01974"/>
    </source>
</evidence>
<gene>
    <name evidence="10" type="primary">map-2</name>
    <name evidence="6" type="synonym">map</name>
    <name evidence="9" type="ORF">Ga0058931_0895</name>
    <name evidence="10" type="ORF">HLUCCA05_10110</name>
</gene>
<dbReference type="GO" id="GO:0046872">
    <property type="term" value="F:metal ion binding"/>
    <property type="evidence" value="ECO:0007669"/>
    <property type="project" value="UniProtKB-UniRule"/>
</dbReference>
<feature type="binding site" evidence="6">
    <location>
        <position position="251"/>
    </location>
    <ligand>
        <name>a divalent metal cation</name>
        <dbReference type="ChEBI" id="CHEBI:60240"/>
        <label>2</label>
        <note>catalytic</note>
    </ligand>
</feature>
<dbReference type="PROSITE" id="PS00680">
    <property type="entry name" value="MAP_1"/>
    <property type="match status" value="1"/>
</dbReference>
<evidence type="ECO:0000313" key="10">
    <source>
        <dbReference type="EMBL" id="KPP92739.1"/>
    </source>
</evidence>
<proteinExistence type="inferred from homology"/>
<comment type="caution">
    <text evidence="10">The sequence shown here is derived from an EMBL/GenBank/DDBJ whole genome shotgun (WGS) entry which is preliminary data.</text>
</comment>
<comment type="function">
    <text evidence="1 6">Removes the N-terminal methionine from nascent proteins. The N-terminal methionine is often cleaved when the second residue in the primary sequence is small and uncharged (Met-Ala-, Cys, Gly, Pro, Ser, Thr, or Val). Requires deformylation of the N(alpha)-formylated initiator methionine before it can be hydrolyzed.</text>
</comment>
<evidence type="ECO:0000259" key="8">
    <source>
        <dbReference type="Pfam" id="PF00557"/>
    </source>
</evidence>
<dbReference type="EMBL" id="LJSG01000011">
    <property type="protein sequence ID" value="KPP92739.1"/>
    <property type="molecule type" value="Genomic_DNA"/>
</dbReference>
<dbReference type="InterPro" id="IPR000994">
    <property type="entry name" value="Pept_M24"/>
</dbReference>
<feature type="binding site" evidence="6">
    <location>
        <position position="282"/>
    </location>
    <ligand>
        <name>a divalent metal cation</name>
        <dbReference type="ChEBI" id="CHEBI:60240"/>
        <label>1</label>
    </ligand>
</feature>
<dbReference type="GO" id="GO:0070006">
    <property type="term" value="F:metalloaminopeptidase activity"/>
    <property type="evidence" value="ECO:0007669"/>
    <property type="project" value="UniProtKB-UniRule"/>
</dbReference>
<keyword evidence="5 6" id="KW-0378">Hydrolase</keyword>
<dbReference type="CDD" id="cd01086">
    <property type="entry name" value="MetAP1"/>
    <property type="match status" value="1"/>
</dbReference>
<feature type="binding site" evidence="6">
    <location>
        <position position="282"/>
    </location>
    <ligand>
        <name>a divalent metal cation</name>
        <dbReference type="ChEBI" id="CHEBI:60240"/>
        <label>2</label>
        <note>catalytic</note>
    </ligand>
</feature>
<feature type="binding site" evidence="6">
    <location>
        <position position="218"/>
    </location>
    <ligand>
        <name>a divalent metal cation</name>
        <dbReference type="ChEBI" id="CHEBI:60240"/>
        <label>2</label>
        <note>catalytic</note>
    </ligand>
</feature>
<keyword evidence="2 6" id="KW-0031">Aminopeptidase</keyword>
<comment type="catalytic activity">
    <reaction evidence="6 7">
        <text>Release of N-terminal amino acids, preferentially methionine, from peptides and arylamides.</text>
        <dbReference type="EC" id="3.4.11.18"/>
    </reaction>
</comment>
<protein>
    <recommendedName>
        <fullName evidence="6 7">Methionine aminopeptidase</fullName>
        <shortName evidence="6">MAP</shortName>
        <shortName evidence="6">MetAP</shortName>
        <ecNumber evidence="6 7">3.4.11.18</ecNumber>
    </recommendedName>
    <alternativeName>
        <fullName evidence="6">Peptidase M</fullName>
    </alternativeName>
</protein>
<organism evidence="10 11">
    <name type="scientific">Roseibaca calidilacus</name>
    <dbReference type="NCBI Taxonomy" id="1666912"/>
    <lineage>
        <taxon>Bacteria</taxon>
        <taxon>Pseudomonadati</taxon>
        <taxon>Pseudomonadota</taxon>
        <taxon>Alphaproteobacteria</taxon>
        <taxon>Rhodobacterales</taxon>
        <taxon>Paracoccaceae</taxon>
        <taxon>Roseinatronobacter</taxon>
    </lineage>
</organism>
<dbReference type="STRING" id="1666912.Ga0058931_0895"/>
<dbReference type="EMBL" id="FBYC01000004">
    <property type="protein sequence ID" value="CUX80188.1"/>
    <property type="molecule type" value="Genomic_DNA"/>
</dbReference>
<dbReference type="NCBIfam" id="TIGR00500">
    <property type="entry name" value="met_pdase_I"/>
    <property type="match status" value="1"/>
</dbReference>
<feature type="binding site" evidence="6">
    <location>
        <position position="225"/>
    </location>
    <ligand>
        <name>substrate</name>
    </ligand>
</feature>
<dbReference type="AlphaFoldDB" id="A0A0P8AER6"/>
<dbReference type="Gene3D" id="3.90.230.10">
    <property type="entry name" value="Creatinase/methionine aminopeptidase superfamily"/>
    <property type="match status" value="1"/>
</dbReference>
<feature type="binding site" evidence="6">
    <location>
        <position position="107"/>
    </location>
    <ligand>
        <name>substrate</name>
    </ligand>
</feature>
<reference evidence="9 12" key="2">
    <citation type="submission" date="2016-01" db="EMBL/GenBank/DDBJ databases">
        <authorList>
            <person name="Varghese N."/>
        </authorList>
    </citation>
    <scope>NUCLEOTIDE SEQUENCE [LARGE SCALE GENOMIC DNA]</scope>
    <source>
        <strain evidence="9 12">HL-91</strain>
    </source>
</reference>
<dbReference type="SUPFAM" id="SSF55920">
    <property type="entry name" value="Creatinase/aminopeptidase"/>
    <property type="match status" value="1"/>
</dbReference>
<dbReference type="PANTHER" id="PTHR43330:SF27">
    <property type="entry name" value="METHIONINE AMINOPEPTIDASE"/>
    <property type="match status" value="1"/>
</dbReference>
<evidence type="ECO:0000256" key="2">
    <source>
        <dbReference type="ARBA" id="ARBA00022438"/>
    </source>
</evidence>
<dbReference type="InterPro" id="IPR001714">
    <property type="entry name" value="Pept_M24_MAP"/>
</dbReference>
<dbReference type="PANTHER" id="PTHR43330">
    <property type="entry name" value="METHIONINE AMINOPEPTIDASE"/>
    <property type="match status" value="1"/>
</dbReference>
<dbReference type="Pfam" id="PF00557">
    <property type="entry name" value="Peptidase_M24"/>
    <property type="match status" value="1"/>
</dbReference>
<dbReference type="GO" id="GO:0004239">
    <property type="term" value="F:initiator methionyl aminopeptidase activity"/>
    <property type="evidence" value="ECO:0007669"/>
    <property type="project" value="UniProtKB-UniRule"/>
</dbReference>
<evidence type="ECO:0000256" key="1">
    <source>
        <dbReference type="ARBA" id="ARBA00002521"/>
    </source>
</evidence>
<evidence type="ECO:0000313" key="12">
    <source>
        <dbReference type="Proteomes" id="UP000182045"/>
    </source>
</evidence>
<dbReference type="Proteomes" id="UP000182045">
    <property type="component" value="Unassembled WGS sequence"/>
</dbReference>
<dbReference type="InterPro" id="IPR002467">
    <property type="entry name" value="Pept_M24A_MAP1"/>
</dbReference>
<evidence type="ECO:0000256" key="5">
    <source>
        <dbReference type="ARBA" id="ARBA00022801"/>
    </source>
</evidence>
<feature type="binding site" evidence="6">
    <location>
        <position position="144"/>
    </location>
    <ligand>
        <name>a divalent metal cation</name>
        <dbReference type="ChEBI" id="CHEBI:60240"/>
        <label>1</label>
    </ligand>
</feature>
<evidence type="ECO:0000256" key="7">
    <source>
        <dbReference type="RuleBase" id="RU003653"/>
    </source>
</evidence>
<comment type="cofactor">
    <cofactor evidence="6">
        <name>Co(2+)</name>
        <dbReference type="ChEBI" id="CHEBI:48828"/>
    </cofactor>
    <cofactor evidence="6">
        <name>Zn(2+)</name>
        <dbReference type="ChEBI" id="CHEBI:29105"/>
    </cofactor>
    <cofactor evidence="6">
        <name>Mn(2+)</name>
        <dbReference type="ChEBI" id="CHEBI:29035"/>
    </cofactor>
    <cofactor evidence="6">
        <name>Fe(2+)</name>
        <dbReference type="ChEBI" id="CHEBI:29033"/>
    </cofactor>
    <text evidence="6">Binds 2 divalent metal cations per subunit. Has a high-affinity and a low affinity metal-binding site. The true nature of the physiological cofactor is under debate. The enzyme is active with cobalt, zinc, manganese or divalent iron ions. Most likely, methionine aminopeptidases function as mononuclear Fe(2+)-metalloproteases under physiological conditions, and the catalytically relevant metal-binding site has been assigned to the histidine-containing high-affinity site.</text>
</comment>
<feature type="domain" description="Peptidase M24" evidence="8">
    <location>
        <begin position="42"/>
        <end position="289"/>
    </location>
</feature>
<dbReference type="Proteomes" id="UP000050413">
    <property type="component" value="Unassembled WGS sequence"/>
</dbReference>
<dbReference type="PRINTS" id="PR00599">
    <property type="entry name" value="MAPEPTIDASE"/>
</dbReference>
<dbReference type="HAMAP" id="MF_01974">
    <property type="entry name" value="MetAP_1"/>
    <property type="match status" value="1"/>
</dbReference>
<sequence>MALSGISLRGAMARLEAFLGDIFDGATTRDGIRLHRPEDFAGMRKAGQLAARILDDLAEHVFPGQTTGALDRLITEQVRSAGAISATIGYRGYQHASCISVNHVVCHGIPGAPVPLGKDETISRDLEKRRADDVLREGDILNIDVTVVVDGWFGDSSRMYVAGALKPRAEKLIQVTYDALMMGIDAVRPGNTFGDIGHAIQAHVESQRMSVVRDFCGHGLGQVFHAPPNVLHYGRPGRGPVLEPGMFFTIEPMVNLGKPDTRVLSDDWTAVTRDKSLSAQFEHSIGVTEDGVEIFTTSPAGRFHPTWA</sequence>
<evidence type="ECO:0000256" key="4">
    <source>
        <dbReference type="ARBA" id="ARBA00022723"/>
    </source>
</evidence>
<dbReference type="EC" id="3.4.11.18" evidence="6 7"/>
<feature type="binding site" evidence="6">
    <location>
        <position position="155"/>
    </location>
    <ligand>
        <name>a divalent metal cation</name>
        <dbReference type="ChEBI" id="CHEBI:60240"/>
        <label>1</label>
    </ligand>
</feature>
<name>A0A0P8AER6_9RHOB</name>
<reference evidence="10 11" key="1">
    <citation type="submission" date="2015-09" db="EMBL/GenBank/DDBJ databases">
        <title>Identification and resolution of microdiversity through metagenomic sequencing of parallel consortia.</title>
        <authorList>
            <person name="Nelson W.C."/>
            <person name="Romine M.F."/>
            <person name="Lindemann S.R."/>
        </authorList>
    </citation>
    <scope>NUCLEOTIDE SEQUENCE [LARGE SCALE GENOMIC DNA]</scope>
    <source>
        <strain evidence="10">HL-91</strain>
    </source>
</reference>
<accession>A0A0P8AER6</accession>
<dbReference type="GO" id="GO:0006508">
    <property type="term" value="P:proteolysis"/>
    <property type="evidence" value="ECO:0007669"/>
    <property type="project" value="UniProtKB-KW"/>
</dbReference>
<keyword evidence="12" id="KW-1185">Reference proteome</keyword>
<dbReference type="InterPro" id="IPR036005">
    <property type="entry name" value="Creatinase/aminopeptidase-like"/>
</dbReference>